<protein>
    <submittedName>
        <fullName evidence="2">Uncharacterized protein</fullName>
    </submittedName>
</protein>
<reference evidence="2 3" key="1">
    <citation type="submission" date="2024-07" db="EMBL/GenBank/DDBJ databases">
        <title>Mealworm larvae gut microbial communities from Newark, Delaware, USA.</title>
        <authorList>
            <person name="Blenner M."/>
        </authorList>
    </citation>
    <scope>NUCLEOTIDE SEQUENCE [LARGE SCALE GENOMIC DNA]</scope>
    <source>
        <strain evidence="2 3">UD i117</strain>
    </source>
</reference>
<evidence type="ECO:0000313" key="2">
    <source>
        <dbReference type="EMBL" id="MEY9257757.1"/>
    </source>
</evidence>
<dbReference type="EMBL" id="JBGBYS010000003">
    <property type="protein sequence ID" value="MEY9257757.1"/>
    <property type="molecule type" value="Genomic_DNA"/>
</dbReference>
<organism evidence="2 3">
    <name type="scientific">Brevibacterium epidermidis</name>
    <dbReference type="NCBI Taxonomy" id="1698"/>
    <lineage>
        <taxon>Bacteria</taxon>
        <taxon>Bacillati</taxon>
        <taxon>Actinomycetota</taxon>
        <taxon>Actinomycetes</taxon>
        <taxon>Micrococcales</taxon>
        <taxon>Brevibacteriaceae</taxon>
        <taxon>Brevibacterium</taxon>
    </lineage>
</organism>
<comment type="caution">
    <text evidence="2">The sequence shown here is derived from an EMBL/GenBank/DDBJ whole genome shotgun (WGS) entry which is preliminary data.</text>
</comment>
<proteinExistence type="predicted"/>
<evidence type="ECO:0000313" key="3">
    <source>
        <dbReference type="Proteomes" id="UP001565435"/>
    </source>
</evidence>
<name>A0ABV4EHK9_BREEP</name>
<dbReference type="Proteomes" id="UP001565435">
    <property type="component" value="Unassembled WGS sequence"/>
</dbReference>
<sequence>MTDGITLTLTPAERGAVAHELRRYGNYRRGIGDDLWDSAITPEAGEPDPPDITPKVEQMVDIHLGFAERCESLAAAFESDEPMVSLDRSAPMSSGWPWRKASSMSSRPRLHAQPCCAAS</sequence>
<dbReference type="RefSeq" id="WP_370035114.1">
    <property type="nucleotide sequence ID" value="NZ_JBGBYS010000003.1"/>
</dbReference>
<accession>A0ABV4EHK9</accession>
<feature type="region of interest" description="Disordered" evidence="1">
    <location>
        <begin position="81"/>
        <end position="119"/>
    </location>
</feature>
<gene>
    <name evidence="2" type="ORF">ABH903_000767</name>
</gene>
<keyword evidence="3" id="KW-1185">Reference proteome</keyword>
<evidence type="ECO:0000256" key="1">
    <source>
        <dbReference type="SAM" id="MobiDB-lite"/>
    </source>
</evidence>